<dbReference type="Proteomes" id="UP000250043">
    <property type="component" value="Unassembled WGS sequence"/>
</dbReference>
<accession>A0A8E2DLK9</accession>
<keyword evidence="3" id="KW-1185">Reference proteome</keyword>
<evidence type="ECO:0000313" key="2">
    <source>
        <dbReference type="EMBL" id="OCH86983.1"/>
    </source>
</evidence>
<dbReference type="OrthoDB" id="3227079at2759"/>
<reference evidence="2 3" key="1">
    <citation type="submission" date="2016-07" db="EMBL/GenBank/DDBJ databases">
        <title>Draft genome of the white-rot fungus Obba rivulosa 3A-2.</title>
        <authorList>
            <consortium name="DOE Joint Genome Institute"/>
            <person name="Miettinen O."/>
            <person name="Riley R."/>
            <person name="Acob R."/>
            <person name="Barry K."/>
            <person name="Cullen D."/>
            <person name="De Vries R."/>
            <person name="Hainaut M."/>
            <person name="Hatakka A."/>
            <person name="Henrissat B."/>
            <person name="Hilden K."/>
            <person name="Kuo R."/>
            <person name="Labutti K."/>
            <person name="Lipzen A."/>
            <person name="Makela M.R."/>
            <person name="Sandor L."/>
            <person name="Spatafora J.W."/>
            <person name="Grigoriev I.V."/>
            <person name="Hibbett D.S."/>
        </authorList>
    </citation>
    <scope>NUCLEOTIDE SEQUENCE [LARGE SCALE GENOMIC DNA]</scope>
    <source>
        <strain evidence="2 3">3A-2</strain>
    </source>
</reference>
<feature type="region of interest" description="Disordered" evidence="1">
    <location>
        <begin position="13"/>
        <end position="47"/>
    </location>
</feature>
<sequence length="272" mass="29568">MNQFFRSLFCCGRRDRPPNSEEPDERTQLLASRDESQSVSNYAADPHELRERMGSIVRAKEGKMVNVNAQLPFNMHIDAPHSQLHNHSGRHFSVSQDDLVPGMSAVVAESDSNSKRSAAGVLSYPVSRDLSPSHTSPSSSSLHPGDASYLPPEIPAGEQPRPHFNMRIVPSATEFTGGPGTLFRGRSSTTRRLSHSVAEDRPTLTPTSVDLSHKRNVASNVARGTVSGAHAVPSGESTQNLLSGTNNPCNELSYTPEFRIQDVGKISQSWGD</sequence>
<feature type="compositionally biased region" description="Low complexity" evidence="1">
    <location>
        <begin position="130"/>
        <end position="144"/>
    </location>
</feature>
<name>A0A8E2DLK9_9APHY</name>
<proteinExistence type="predicted"/>
<protein>
    <submittedName>
        <fullName evidence="2">Uncharacterized protein</fullName>
    </submittedName>
</protein>
<evidence type="ECO:0000256" key="1">
    <source>
        <dbReference type="SAM" id="MobiDB-lite"/>
    </source>
</evidence>
<gene>
    <name evidence="2" type="ORF">OBBRIDRAFT_827987</name>
</gene>
<dbReference type="EMBL" id="KV722504">
    <property type="protein sequence ID" value="OCH86983.1"/>
    <property type="molecule type" value="Genomic_DNA"/>
</dbReference>
<feature type="region of interest" description="Disordered" evidence="1">
    <location>
        <begin position="126"/>
        <end position="197"/>
    </location>
</feature>
<organism evidence="2 3">
    <name type="scientific">Obba rivulosa</name>
    <dbReference type="NCBI Taxonomy" id="1052685"/>
    <lineage>
        <taxon>Eukaryota</taxon>
        <taxon>Fungi</taxon>
        <taxon>Dikarya</taxon>
        <taxon>Basidiomycota</taxon>
        <taxon>Agaricomycotina</taxon>
        <taxon>Agaricomycetes</taxon>
        <taxon>Polyporales</taxon>
        <taxon>Gelatoporiaceae</taxon>
        <taxon>Obba</taxon>
    </lineage>
</organism>
<evidence type="ECO:0000313" key="3">
    <source>
        <dbReference type="Proteomes" id="UP000250043"/>
    </source>
</evidence>
<dbReference type="AlphaFoldDB" id="A0A8E2DLK9"/>